<accession>A0A540MH78</accession>
<organism evidence="3 4">
    <name type="scientific">Malus baccata</name>
    <name type="common">Siberian crab apple</name>
    <name type="synonym">Pyrus baccata</name>
    <dbReference type="NCBI Taxonomy" id="106549"/>
    <lineage>
        <taxon>Eukaryota</taxon>
        <taxon>Viridiplantae</taxon>
        <taxon>Streptophyta</taxon>
        <taxon>Embryophyta</taxon>
        <taxon>Tracheophyta</taxon>
        <taxon>Spermatophyta</taxon>
        <taxon>Magnoliopsida</taxon>
        <taxon>eudicotyledons</taxon>
        <taxon>Gunneridae</taxon>
        <taxon>Pentapetalae</taxon>
        <taxon>rosids</taxon>
        <taxon>fabids</taxon>
        <taxon>Rosales</taxon>
        <taxon>Rosaceae</taxon>
        <taxon>Amygdaloideae</taxon>
        <taxon>Maleae</taxon>
        <taxon>Malus</taxon>
    </lineage>
</organism>
<evidence type="ECO:0000256" key="2">
    <source>
        <dbReference type="SAM" id="Phobius"/>
    </source>
</evidence>
<dbReference type="EMBL" id="VIEB01000259">
    <property type="protein sequence ID" value="TQD98061.1"/>
    <property type="molecule type" value="Genomic_DNA"/>
</dbReference>
<feature type="region of interest" description="Disordered" evidence="1">
    <location>
        <begin position="22"/>
        <end position="44"/>
    </location>
</feature>
<gene>
    <name evidence="3" type="ORF">C1H46_016326</name>
</gene>
<reference evidence="3 4" key="1">
    <citation type="journal article" date="2019" name="G3 (Bethesda)">
        <title>Sequencing of a Wild Apple (Malus baccata) Genome Unravels the Differences Between Cultivated and Wild Apple Species Regarding Disease Resistance and Cold Tolerance.</title>
        <authorList>
            <person name="Chen X."/>
        </authorList>
    </citation>
    <scope>NUCLEOTIDE SEQUENCE [LARGE SCALE GENOMIC DNA]</scope>
    <source>
        <strain evidence="4">cv. Shandingzi</strain>
        <tissue evidence="3">Leaves</tissue>
    </source>
</reference>
<proteinExistence type="predicted"/>
<dbReference type="Proteomes" id="UP000315295">
    <property type="component" value="Unassembled WGS sequence"/>
</dbReference>
<keyword evidence="2" id="KW-0812">Transmembrane</keyword>
<evidence type="ECO:0000313" key="3">
    <source>
        <dbReference type="EMBL" id="TQD98061.1"/>
    </source>
</evidence>
<evidence type="ECO:0000256" key="1">
    <source>
        <dbReference type="SAM" id="MobiDB-lite"/>
    </source>
</evidence>
<keyword evidence="4" id="KW-1185">Reference proteome</keyword>
<keyword evidence="2" id="KW-0472">Membrane</keyword>
<keyword evidence="2" id="KW-1133">Transmembrane helix</keyword>
<feature type="compositionally biased region" description="Low complexity" evidence="1">
    <location>
        <begin position="27"/>
        <end position="38"/>
    </location>
</feature>
<comment type="caution">
    <text evidence="3">The sequence shown here is derived from an EMBL/GenBank/DDBJ whole genome shotgun (WGS) entry which is preliminary data.</text>
</comment>
<protein>
    <submittedName>
        <fullName evidence="3">Uncharacterized protein</fullName>
    </submittedName>
</protein>
<evidence type="ECO:0000313" key="4">
    <source>
        <dbReference type="Proteomes" id="UP000315295"/>
    </source>
</evidence>
<feature type="transmembrane region" description="Helical" evidence="2">
    <location>
        <begin position="50"/>
        <end position="75"/>
    </location>
</feature>
<dbReference type="AlphaFoldDB" id="A0A540MH78"/>
<name>A0A540MH78_MALBA</name>
<sequence>MYAQTRTLILLFSWPDNWTPRAEDCVNAPNPRNASSNNLGRRRRPPNLQVLTAFAAWTVVIAVALAFLICCMTAHPG</sequence>